<sequence>MPFKCFCIQFWRLLGPFQPFWGGYYIFFRNSFQGSRFLVHYVYCLSYFNFLLAIF</sequence>
<organism evidence="1 2">
    <name type="scientific">Meloidogyne enterolobii</name>
    <name type="common">Root-knot nematode worm</name>
    <name type="synonym">Meloidogyne mayaguensis</name>
    <dbReference type="NCBI Taxonomy" id="390850"/>
    <lineage>
        <taxon>Eukaryota</taxon>
        <taxon>Metazoa</taxon>
        <taxon>Ecdysozoa</taxon>
        <taxon>Nematoda</taxon>
        <taxon>Chromadorea</taxon>
        <taxon>Rhabditida</taxon>
        <taxon>Tylenchina</taxon>
        <taxon>Tylenchomorpha</taxon>
        <taxon>Tylenchoidea</taxon>
        <taxon>Meloidogynidae</taxon>
        <taxon>Meloidogyninae</taxon>
        <taxon>Meloidogyne</taxon>
    </lineage>
</organism>
<dbReference type="Proteomes" id="UP001497535">
    <property type="component" value="Unassembled WGS sequence"/>
</dbReference>
<accession>A0ACB0YLR9</accession>
<gene>
    <name evidence="1" type="ORF">MENTE1834_LOCUS13975</name>
</gene>
<protein>
    <submittedName>
        <fullName evidence="1">Uncharacterized protein</fullName>
    </submittedName>
</protein>
<reference evidence="1" key="1">
    <citation type="submission" date="2023-11" db="EMBL/GenBank/DDBJ databases">
        <authorList>
            <person name="Poullet M."/>
        </authorList>
    </citation>
    <scope>NUCLEOTIDE SEQUENCE</scope>
    <source>
        <strain evidence="1">E1834</strain>
    </source>
</reference>
<dbReference type="EMBL" id="CAVMJV010000015">
    <property type="protein sequence ID" value="CAK5052877.1"/>
    <property type="molecule type" value="Genomic_DNA"/>
</dbReference>
<name>A0ACB0YLR9_MELEN</name>
<keyword evidence="2" id="KW-1185">Reference proteome</keyword>
<evidence type="ECO:0000313" key="1">
    <source>
        <dbReference type="EMBL" id="CAK5052877.1"/>
    </source>
</evidence>
<evidence type="ECO:0000313" key="2">
    <source>
        <dbReference type="Proteomes" id="UP001497535"/>
    </source>
</evidence>
<comment type="caution">
    <text evidence="1">The sequence shown here is derived from an EMBL/GenBank/DDBJ whole genome shotgun (WGS) entry which is preliminary data.</text>
</comment>
<proteinExistence type="predicted"/>